<keyword evidence="2" id="KW-1185">Reference proteome</keyword>
<reference evidence="1 2" key="1">
    <citation type="submission" date="2024-03" db="EMBL/GenBank/DDBJ databases">
        <title>Community enrichment and isolation of bacterial strains for fucoidan degradation.</title>
        <authorList>
            <person name="Sichert A."/>
        </authorList>
    </citation>
    <scope>NUCLEOTIDE SEQUENCE [LARGE SCALE GENOMIC DNA]</scope>
    <source>
        <strain evidence="1 2">AS76</strain>
    </source>
</reference>
<name>A0ABU9TRT1_9GAMM</name>
<comment type="caution">
    <text evidence="1">The sequence shown here is derived from an EMBL/GenBank/DDBJ whole genome shotgun (WGS) entry which is preliminary data.</text>
</comment>
<protein>
    <submittedName>
        <fullName evidence="1">Uncharacterized protein</fullName>
    </submittedName>
</protein>
<sequence>MGNESLSRLLNEWENRARTINGRKEETLSIYQCDSVKLEALAMMYKLPKADVVATLLHEALNELEAKMPYVPGNKVIRIEDGEEIYEDKGPMPRYLAEQKKLMSAT</sequence>
<dbReference type="Proteomes" id="UP001449225">
    <property type="component" value="Unassembled WGS sequence"/>
</dbReference>
<dbReference type="RefSeq" id="WP_339889745.1">
    <property type="nucleotide sequence ID" value="NZ_CAXBCE010000001.1"/>
</dbReference>
<dbReference type="EMBL" id="JBBMRA010000006">
    <property type="protein sequence ID" value="MEM5536444.1"/>
    <property type="molecule type" value="Genomic_DNA"/>
</dbReference>
<organism evidence="1 2">
    <name type="scientific">Neptuniibacter pectenicola</name>
    <dbReference type="NCBI Taxonomy" id="1806669"/>
    <lineage>
        <taxon>Bacteria</taxon>
        <taxon>Pseudomonadati</taxon>
        <taxon>Pseudomonadota</taxon>
        <taxon>Gammaproteobacteria</taxon>
        <taxon>Oceanospirillales</taxon>
        <taxon>Oceanospirillaceae</taxon>
        <taxon>Neptuniibacter</taxon>
    </lineage>
</organism>
<gene>
    <name evidence="1" type="ORF">WNY58_08580</name>
</gene>
<evidence type="ECO:0000313" key="2">
    <source>
        <dbReference type="Proteomes" id="UP001449225"/>
    </source>
</evidence>
<proteinExistence type="predicted"/>
<evidence type="ECO:0000313" key="1">
    <source>
        <dbReference type="EMBL" id="MEM5536444.1"/>
    </source>
</evidence>
<accession>A0ABU9TRT1</accession>